<evidence type="ECO:0000313" key="2">
    <source>
        <dbReference type="EMBL" id="MCI67747.1"/>
    </source>
</evidence>
<dbReference type="EMBL" id="LXQA010722859">
    <property type="protein sequence ID" value="MCI67747.1"/>
    <property type="molecule type" value="Genomic_DNA"/>
</dbReference>
<feature type="compositionally biased region" description="Acidic residues" evidence="1">
    <location>
        <begin position="15"/>
        <end position="34"/>
    </location>
</feature>
<comment type="caution">
    <text evidence="2">The sequence shown here is derived from an EMBL/GenBank/DDBJ whole genome shotgun (WGS) entry which is preliminary data.</text>
</comment>
<feature type="region of interest" description="Disordered" evidence="1">
    <location>
        <begin position="1"/>
        <end position="46"/>
    </location>
</feature>
<feature type="non-terminal residue" evidence="2">
    <location>
        <position position="46"/>
    </location>
</feature>
<protein>
    <submittedName>
        <fullName evidence="2">Uncharacterized protein</fullName>
    </submittedName>
</protein>
<evidence type="ECO:0000256" key="1">
    <source>
        <dbReference type="SAM" id="MobiDB-lite"/>
    </source>
</evidence>
<name>A0A392U4T4_9FABA</name>
<accession>A0A392U4T4</accession>
<evidence type="ECO:0000313" key="3">
    <source>
        <dbReference type="Proteomes" id="UP000265520"/>
    </source>
</evidence>
<sequence length="46" mass="5093">MKIVNPELIDKVNEDEVAADTTNDDAIETEEINDENNSTDAEDQGQ</sequence>
<dbReference type="Proteomes" id="UP000265520">
    <property type="component" value="Unassembled WGS sequence"/>
</dbReference>
<keyword evidence="3" id="KW-1185">Reference proteome</keyword>
<reference evidence="2 3" key="1">
    <citation type="journal article" date="2018" name="Front. Plant Sci.">
        <title>Red Clover (Trifolium pratense) and Zigzag Clover (T. medium) - A Picture of Genomic Similarities and Differences.</title>
        <authorList>
            <person name="Dluhosova J."/>
            <person name="Istvanek J."/>
            <person name="Nedelnik J."/>
            <person name="Repkova J."/>
        </authorList>
    </citation>
    <scope>NUCLEOTIDE SEQUENCE [LARGE SCALE GENOMIC DNA]</scope>
    <source>
        <strain evidence="3">cv. 10/8</strain>
        <tissue evidence="2">Leaf</tissue>
    </source>
</reference>
<proteinExistence type="predicted"/>
<dbReference type="AlphaFoldDB" id="A0A392U4T4"/>
<organism evidence="2 3">
    <name type="scientific">Trifolium medium</name>
    <dbReference type="NCBI Taxonomy" id="97028"/>
    <lineage>
        <taxon>Eukaryota</taxon>
        <taxon>Viridiplantae</taxon>
        <taxon>Streptophyta</taxon>
        <taxon>Embryophyta</taxon>
        <taxon>Tracheophyta</taxon>
        <taxon>Spermatophyta</taxon>
        <taxon>Magnoliopsida</taxon>
        <taxon>eudicotyledons</taxon>
        <taxon>Gunneridae</taxon>
        <taxon>Pentapetalae</taxon>
        <taxon>rosids</taxon>
        <taxon>fabids</taxon>
        <taxon>Fabales</taxon>
        <taxon>Fabaceae</taxon>
        <taxon>Papilionoideae</taxon>
        <taxon>50 kb inversion clade</taxon>
        <taxon>NPAAA clade</taxon>
        <taxon>Hologalegina</taxon>
        <taxon>IRL clade</taxon>
        <taxon>Trifolieae</taxon>
        <taxon>Trifolium</taxon>
    </lineage>
</organism>